<evidence type="ECO:0000259" key="2">
    <source>
        <dbReference type="Pfam" id="PF14291"/>
    </source>
</evidence>
<dbReference type="PANTHER" id="PTHR45749">
    <property type="match status" value="1"/>
</dbReference>
<feature type="domain" description="DUF4371" evidence="2">
    <location>
        <begin position="317"/>
        <end position="488"/>
    </location>
</feature>
<name>A0A7D9EGW1_PARCT</name>
<evidence type="ECO:0000313" key="3">
    <source>
        <dbReference type="EMBL" id="CAB4008161.1"/>
    </source>
</evidence>
<reference evidence="3" key="1">
    <citation type="submission" date="2020-04" db="EMBL/GenBank/DDBJ databases">
        <authorList>
            <person name="Alioto T."/>
            <person name="Alioto T."/>
            <person name="Gomez Garrido J."/>
        </authorList>
    </citation>
    <scope>NUCLEOTIDE SEQUENCE</scope>
    <source>
        <strain evidence="3">A484AB</strain>
    </source>
</reference>
<protein>
    <recommendedName>
        <fullName evidence="2">DUF4371 domain-containing protein</fullName>
    </recommendedName>
</protein>
<gene>
    <name evidence="3" type="ORF">PACLA_8A064003</name>
</gene>
<dbReference type="OrthoDB" id="10066664at2759"/>
<comment type="caution">
    <text evidence="3">The sequence shown here is derived from an EMBL/GenBank/DDBJ whole genome shotgun (WGS) entry which is preliminary data.</text>
</comment>
<sequence length="706" mass="80025">KNPAPEIHASTSNLTIADIISESDICISENHDSTDSCSASEITDSTTFPVISHSPTFPETTDSLSCPEVTDSPTFRKDSFNSENADLQSEISQKSYWNDWIESVATLSCISNYVNECQTLVNDARKADIPNIEQWIEEAKNTVTLIQENCGRFVKKSDVDTILQDIQRMKVKVNDSNPGQVSVEHDPALRNEVRDDNQQEYLVELGPFQPRLPCFPTNPDIPQEKQNRFSPRWRRQTPAGKLQALENGIRSKRNKLKLIKSKQGKLVQHFSSQSHKASLGAYCHFLQRTKHIDIQLDKEKRAVQIQEAQDLEYNRQIILILLDIAKTLARQALPFRGDSNEDGNFYQLVLLLSRHVPNLKRWLTDKRLNPYHVTYLSPQSQNEFIMLLEKELRGKVIEEVKCSGMFSVMADTTPDEEHTDRLSVVLRYVSATGKPTERLLDLLKTEDKTGLGQAQDILSTIKRCGLNTDSLCFQSYDFAAAMSGEFNGAQKNLFELVGRNIPYIPCQAHRCNTVIEHIVVTQAPLSGKCLRYCRNGDGKGSGVYDFTSLMGSDKKKLLRDLPDKLDGVIKPTQSESVIKIWKAKAWVELFVSLGGDVTGFGKQHVTPYIHCLRLQVTGQHERVPRMYNKSNTEYWSTDITEIRSKRRKLSAASNVEIPESNSDSVFNIENLSALEIKEKLKELGVQTRVRKLEKLQDILKEALHKD</sequence>
<feature type="compositionally biased region" description="Polar residues" evidence="1">
    <location>
        <begin position="49"/>
        <end position="64"/>
    </location>
</feature>
<dbReference type="Pfam" id="PF14291">
    <property type="entry name" value="DUF4371"/>
    <property type="match status" value="1"/>
</dbReference>
<dbReference type="PANTHER" id="PTHR45749:SF21">
    <property type="entry name" value="DUF4371 DOMAIN-CONTAINING PROTEIN"/>
    <property type="match status" value="1"/>
</dbReference>
<dbReference type="AlphaFoldDB" id="A0A7D9EGW1"/>
<feature type="non-terminal residue" evidence="3">
    <location>
        <position position="1"/>
    </location>
</feature>
<accession>A0A7D9EGW1</accession>
<evidence type="ECO:0000256" key="1">
    <source>
        <dbReference type="SAM" id="MobiDB-lite"/>
    </source>
</evidence>
<organism evidence="3 4">
    <name type="scientific">Paramuricea clavata</name>
    <name type="common">Red gorgonian</name>
    <name type="synonym">Violescent sea-whip</name>
    <dbReference type="NCBI Taxonomy" id="317549"/>
    <lineage>
        <taxon>Eukaryota</taxon>
        <taxon>Metazoa</taxon>
        <taxon>Cnidaria</taxon>
        <taxon>Anthozoa</taxon>
        <taxon>Octocorallia</taxon>
        <taxon>Malacalcyonacea</taxon>
        <taxon>Plexauridae</taxon>
        <taxon>Paramuricea</taxon>
    </lineage>
</organism>
<feature type="region of interest" description="Disordered" evidence="1">
    <location>
        <begin position="49"/>
        <end position="70"/>
    </location>
</feature>
<dbReference type="Proteomes" id="UP001152795">
    <property type="component" value="Unassembled WGS sequence"/>
</dbReference>
<dbReference type="EMBL" id="CACRXK020006040">
    <property type="protein sequence ID" value="CAB4008161.1"/>
    <property type="molecule type" value="Genomic_DNA"/>
</dbReference>
<dbReference type="InterPro" id="IPR025398">
    <property type="entry name" value="DUF4371"/>
</dbReference>
<evidence type="ECO:0000313" key="4">
    <source>
        <dbReference type="Proteomes" id="UP001152795"/>
    </source>
</evidence>
<keyword evidence="4" id="KW-1185">Reference proteome</keyword>
<proteinExistence type="predicted"/>